<evidence type="ECO:0000256" key="1">
    <source>
        <dbReference type="ARBA" id="ARBA00007789"/>
    </source>
</evidence>
<evidence type="ECO:0000313" key="3">
    <source>
        <dbReference type="EMBL" id="KON83866.1"/>
    </source>
</evidence>
<dbReference type="GO" id="GO:0005829">
    <property type="term" value="C:cytosol"/>
    <property type="evidence" value="ECO:0007669"/>
    <property type="project" value="TreeGrafter"/>
</dbReference>
<evidence type="ECO:0000259" key="2">
    <source>
        <dbReference type="Pfam" id="PF00296"/>
    </source>
</evidence>
<accession>A0A0M0G314</accession>
<dbReference type="InterPro" id="IPR050766">
    <property type="entry name" value="Bact_Lucif_Oxidored"/>
</dbReference>
<protein>
    <recommendedName>
        <fullName evidence="2">Luciferase-like domain-containing protein</fullName>
    </recommendedName>
</protein>
<dbReference type="PATRIC" id="fig|189381.12.peg.4415"/>
<dbReference type="AlphaFoldDB" id="A0A0M0G314"/>
<feature type="domain" description="Luciferase-like" evidence="2">
    <location>
        <begin position="1"/>
        <end position="292"/>
    </location>
</feature>
<reference evidence="4" key="1">
    <citation type="submission" date="2015-07" db="EMBL/GenBank/DDBJ databases">
        <title>Fjat-14235 jcm11544.</title>
        <authorList>
            <person name="Liu B."/>
            <person name="Wang J."/>
            <person name="Zhu Y."/>
            <person name="Liu G."/>
            <person name="Chen Q."/>
            <person name="Chen Z."/>
            <person name="Lan J."/>
            <person name="Che J."/>
            <person name="Ge C."/>
            <person name="Shi H."/>
            <person name="Pan Z."/>
            <person name="Liu X."/>
        </authorList>
    </citation>
    <scope>NUCLEOTIDE SEQUENCE [LARGE SCALE GENOMIC DNA]</scope>
    <source>
        <strain evidence="4">JCM 11544</strain>
    </source>
</reference>
<dbReference type="InterPro" id="IPR019949">
    <property type="entry name" value="CmoO-like"/>
</dbReference>
<comment type="caution">
    <text evidence="3">The sequence shown here is derived from an EMBL/GenBank/DDBJ whole genome shotgun (WGS) entry which is preliminary data.</text>
</comment>
<dbReference type="RefSeq" id="WP_053429265.1">
    <property type="nucleotide sequence ID" value="NZ_LGUE01000005.1"/>
</dbReference>
<dbReference type="EMBL" id="LGUE01000005">
    <property type="protein sequence ID" value="KON83866.1"/>
    <property type="molecule type" value="Genomic_DNA"/>
</dbReference>
<dbReference type="Pfam" id="PF00296">
    <property type="entry name" value="Bac_luciferase"/>
    <property type="match status" value="1"/>
</dbReference>
<dbReference type="NCBIfam" id="TIGR03558">
    <property type="entry name" value="oxido_grp_1"/>
    <property type="match status" value="1"/>
</dbReference>
<keyword evidence="4" id="KW-1185">Reference proteome</keyword>
<dbReference type="InterPro" id="IPR036661">
    <property type="entry name" value="Luciferase-like_sf"/>
</dbReference>
<organism evidence="3 4">
    <name type="scientific">Rossellomorea marisflavi</name>
    <dbReference type="NCBI Taxonomy" id="189381"/>
    <lineage>
        <taxon>Bacteria</taxon>
        <taxon>Bacillati</taxon>
        <taxon>Bacillota</taxon>
        <taxon>Bacilli</taxon>
        <taxon>Bacillales</taxon>
        <taxon>Bacillaceae</taxon>
        <taxon>Rossellomorea</taxon>
    </lineage>
</organism>
<evidence type="ECO:0000313" key="4">
    <source>
        <dbReference type="Proteomes" id="UP000037405"/>
    </source>
</evidence>
<sequence length="325" mass="36374">MKLSVLDQTVRTVGEEAGEAFKQTGELARLAEEWGYTRFWVAEHHNTNGMAGTAPQVLISHLASITEKIRIGSGGVLLPQYSPLKIAEDFKVLETLFPGRIDLGIGRSPGGSYETRIALTDGVKKSMNEFPHQVEDLQSYLWNLGESKVRAYPMTEGRVIPWILGITHRGARLAAELGTAFTFGHFISPANGKRAMDLYHEQFRPSAGLQDPKSNVCIFVVCAPTQEEAERLAMTQDHWLLEVERGIDTRIPTQASAESGILRPSEIEKIKDNRKRMLIGTPQKVKEELDMLSEVYRTDEFMIITNIADFEAKKRSYELLAEAVL</sequence>
<dbReference type="Proteomes" id="UP000037405">
    <property type="component" value="Unassembled WGS sequence"/>
</dbReference>
<dbReference type="GO" id="GO:0016705">
    <property type="term" value="F:oxidoreductase activity, acting on paired donors, with incorporation or reduction of molecular oxygen"/>
    <property type="evidence" value="ECO:0007669"/>
    <property type="project" value="InterPro"/>
</dbReference>
<dbReference type="Gene3D" id="3.20.20.30">
    <property type="entry name" value="Luciferase-like domain"/>
    <property type="match status" value="1"/>
</dbReference>
<comment type="similarity">
    <text evidence="1">To bacterial alkanal monooxygenase alpha and beta chains.</text>
</comment>
<dbReference type="PANTHER" id="PTHR30137:SF19">
    <property type="entry name" value="LUCIFERASE-LIKE MONOOXYGENASE"/>
    <property type="match status" value="1"/>
</dbReference>
<dbReference type="InterPro" id="IPR011251">
    <property type="entry name" value="Luciferase-like_dom"/>
</dbReference>
<dbReference type="PANTHER" id="PTHR30137">
    <property type="entry name" value="LUCIFERASE-LIKE MONOOXYGENASE"/>
    <property type="match status" value="1"/>
</dbReference>
<dbReference type="OrthoDB" id="9780518at2"/>
<dbReference type="SUPFAM" id="SSF51679">
    <property type="entry name" value="Bacterial luciferase-like"/>
    <property type="match status" value="1"/>
</dbReference>
<name>A0A0M0G314_9BACI</name>
<proteinExistence type="predicted"/>
<dbReference type="FunFam" id="3.20.20.30:FF:000002">
    <property type="entry name" value="LLM class flavin-dependent oxidoreductase"/>
    <property type="match status" value="1"/>
</dbReference>
<gene>
    <name evidence="3" type="ORF">AF331_17070</name>
</gene>
<dbReference type="STRING" id="189381.GCA_900166615_02274"/>